<dbReference type="AlphaFoldDB" id="A0A9J6A9Q5"/>
<evidence type="ECO:0000259" key="2">
    <source>
        <dbReference type="PROSITE" id="PS50158"/>
    </source>
</evidence>
<keyword evidence="1" id="KW-0863">Zinc-finger</keyword>
<evidence type="ECO:0000313" key="4">
    <source>
        <dbReference type="Proteomes" id="UP000824120"/>
    </source>
</evidence>
<evidence type="ECO:0000256" key="1">
    <source>
        <dbReference type="PROSITE-ProRule" id="PRU00047"/>
    </source>
</evidence>
<comment type="caution">
    <text evidence="3">The sequence shown here is derived from an EMBL/GenBank/DDBJ whole genome shotgun (WGS) entry which is preliminary data.</text>
</comment>
<dbReference type="Gene3D" id="4.10.60.10">
    <property type="entry name" value="Zinc finger, CCHC-type"/>
    <property type="match status" value="1"/>
</dbReference>
<feature type="domain" description="CCHC-type" evidence="2">
    <location>
        <begin position="49"/>
        <end position="62"/>
    </location>
</feature>
<dbReference type="InterPro" id="IPR001878">
    <property type="entry name" value="Znf_CCHC"/>
</dbReference>
<name>A0A9J6A9Q5_SOLCO</name>
<accession>A0A9J6A9Q5</accession>
<keyword evidence="1" id="KW-0862">Zinc</keyword>
<dbReference type="Pfam" id="PF00098">
    <property type="entry name" value="zf-CCHC"/>
    <property type="match status" value="1"/>
</dbReference>
<dbReference type="InterPro" id="IPR036875">
    <property type="entry name" value="Znf_CCHC_sf"/>
</dbReference>
<proteinExistence type="predicted"/>
<evidence type="ECO:0000313" key="3">
    <source>
        <dbReference type="EMBL" id="KAG5621176.1"/>
    </source>
</evidence>
<keyword evidence="4" id="KW-1185">Reference proteome</keyword>
<dbReference type="GO" id="GO:0003676">
    <property type="term" value="F:nucleic acid binding"/>
    <property type="evidence" value="ECO:0007669"/>
    <property type="project" value="InterPro"/>
</dbReference>
<dbReference type="GO" id="GO:0008270">
    <property type="term" value="F:zinc ion binding"/>
    <property type="evidence" value="ECO:0007669"/>
    <property type="project" value="UniProtKB-KW"/>
</dbReference>
<dbReference type="SUPFAM" id="SSF57756">
    <property type="entry name" value="Retrovirus zinc finger-like domains"/>
    <property type="match status" value="1"/>
</dbReference>
<organism evidence="3 4">
    <name type="scientific">Solanum commersonii</name>
    <name type="common">Commerson's wild potato</name>
    <name type="synonym">Commerson's nightshade</name>
    <dbReference type="NCBI Taxonomy" id="4109"/>
    <lineage>
        <taxon>Eukaryota</taxon>
        <taxon>Viridiplantae</taxon>
        <taxon>Streptophyta</taxon>
        <taxon>Embryophyta</taxon>
        <taxon>Tracheophyta</taxon>
        <taxon>Spermatophyta</taxon>
        <taxon>Magnoliopsida</taxon>
        <taxon>eudicotyledons</taxon>
        <taxon>Gunneridae</taxon>
        <taxon>Pentapetalae</taxon>
        <taxon>asterids</taxon>
        <taxon>lamiids</taxon>
        <taxon>Solanales</taxon>
        <taxon>Solanaceae</taxon>
        <taxon>Solanoideae</taxon>
        <taxon>Solaneae</taxon>
        <taxon>Solanum</taxon>
    </lineage>
</organism>
<dbReference type="SMART" id="SM00343">
    <property type="entry name" value="ZnF_C2HC"/>
    <property type="match status" value="1"/>
</dbReference>
<protein>
    <recommendedName>
        <fullName evidence="2">CCHC-type domain-containing protein</fullName>
    </recommendedName>
</protein>
<keyword evidence="1" id="KW-0479">Metal-binding</keyword>
<gene>
    <name evidence="3" type="ORF">H5410_006394</name>
</gene>
<dbReference type="PROSITE" id="PS50158">
    <property type="entry name" value="ZF_CCHC"/>
    <property type="match status" value="1"/>
</dbReference>
<dbReference type="EMBL" id="JACXVP010000002">
    <property type="protein sequence ID" value="KAG5621176.1"/>
    <property type="molecule type" value="Genomic_DNA"/>
</dbReference>
<dbReference type="OrthoDB" id="3060019at2759"/>
<dbReference type="Proteomes" id="UP000824120">
    <property type="component" value="Chromosome 2"/>
</dbReference>
<sequence>MEKAVVNKNFLTGLVKSKKNMQENRKAKTHKEKKRFYKSKRKFDKSDTCHKCGRFGHYAKDCIVKENIKTLDIER</sequence>
<reference evidence="3 4" key="1">
    <citation type="submission" date="2020-09" db="EMBL/GenBank/DDBJ databases">
        <title>De no assembly of potato wild relative species, Solanum commersonii.</title>
        <authorList>
            <person name="Cho K."/>
        </authorList>
    </citation>
    <scope>NUCLEOTIDE SEQUENCE [LARGE SCALE GENOMIC DNA]</scope>
    <source>
        <strain evidence="3">LZ3.2</strain>
        <tissue evidence="3">Leaf</tissue>
    </source>
</reference>